<accession>A0A8H5ZPG6</accession>
<evidence type="ECO:0000313" key="2">
    <source>
        <dbReference type="Proteomes" id="UP000624244"/>
    </source>
</evidence>
<dbReference type="AlphaFoldDB" id="A0A8H5ZPG6"/>
<gene>
    <name evidence="1" type="ORF">GGP41_008337</name>
</gene>
<protein>
    <recommendedName>
        <fullName evidence="3">F-box domain-containing protein</fullName>
    </recommendedName>
</protein>
<evidence type="ECO:0000313" key="1">
    <source>
        <dbReference type="EMBL" id="KAF5852831.1"/>
    </source>
</evidence>
<reference evidence="1" key="1">
    <citation type="submission" date="2019-11" db="EMBL/GenBank/DDBJ databases">
        <title>Bipolaris sorokiniana Genome sequencing.</title>
        <authorList>
            <person name="Wang H."/>
        </authorList>
    </citation>
    <scope>NUCLEOTIDE SEQUENCE</scope>
</reference>
<evidence type="ECO:0008006" key="3">
    <source>
        <dbReference type="Google" id="ProtNLM"/>
    </source>
</evidence>
<dbReference type="SUPFAM" id="SSF52047">
    <property type="entry name" value="RNI-like"/>
    <property type="match status" value="1"/>
</dbReference>
<name>A0A8H5ZPG6_COCSA</name>
<dbReference type="EMBL" id="WNKQ01000003">
    <property type="protein sequence ID" value="KAF5852831.1"/>
    <property type="molecule type" value="Genomic_DNA"/>
</dbReference>
<proteinExistence type="predicted"/>
<sequence length="507" mass="58639">MLAKSEQGLLGLPLVVFRMVLRFLHEDDAKMLYALRSMSRACRYESDALLFHTCKLQDHVYRHASDIEFEEEYGDPDKMHQEDFRLRRATKGLVQCLLDGKSPIAQHVRHLQIGTLRQDVFDSMIAPVLGKVLTRLINLHSLSWDTNIPIPESVLDVLHTTHTTVRLHVTNCLRERKPLDRLLLSSPQLHSLQMNVYFDLVGVCPIVKGSSELQILKRCLMQGNSIKVLHLALENIDKYLYRSAVSDHGIQDWENGPLNFHWQDGDRFPALEEWGWSGSTQYVYSEQQLDMWRRCMDWTQLRVLDFGDHPLISMLPFPSLAGHVPRLNSLAVFITAQKQHDMHEPTRTIPIFEEFLRSIPALEKLRLRWEFIPDCLSMILESQGHSLRELDLYHARSGNAWDQHRYIDILMKAPQLHHLRVRHLLPQGPTVDFQGTWYGHAINSSPSAKYTAMEDVSIEERAQSERKHAAMMERISNRRKALASAAERTPEEIAQVIELARQNPRGQ</sequence>
<dbReference type="InterPro" id="IPR032675">
    <property type="entry name" value="LRR_dom_sf"/>
</dbReference>
<organism evidence="1 2">
    <name type="scientific">Cochliobolus sativus</name>
    <name type="common">Common root rot and spot blotch fungus</name>
    <name type="synonym">Bipolaris sorokiniana</name>
    <dbReference type="NCBI Taxonomy" id="45130"/>
    <lineage>
        <taxon>Eukaryota</taxon>
        <taxon>Fungi</taxon>
        <taxon>Dikarya</taxon>
        <taxon>Ascomycota</taxon>
        <taxon>Pezizomycotina</taxon>
        <taxon>Dothideomycetes</taxon>
        <taxon>Pleosporomycetidae</taxon>
        <taxon>Pleosporales</taxon>
        <taxon>Pleosporineae</taxon>
        <taxon>Pleosporaceae</taxon>
        <taxon>Bipolaris</taxon>
    </lineage>
</organism>
<dbReference type="Proteomes" id="UP000624244">
    <property type="component" value="Unassembled WGS sequence"/>
</dbReference>
<comment type="caution">
    <text evidence="1">The sequence shown here is derived from an EMBL/GenBank/DDBJ whole genome shotgun (WGS) entry which is preliminary data.</text>
</comment>
<dbReference type="Gene3D" id="3.80.10.10">
    <property type="entry name" value="Ribonuclease Inhibitor"/>
    <property type="match status" value="1"/>
</dbReference>